<organism evidence="3 4">
    <name type="scientific">Gaetbulibacter aestuarii</name>
    <dbReference type="NCBI Taxonomy" id="1502358"/>
    <lineage>
        <taxon>Bacteria</taxon>
        <taxon>Pseudomonadati</taxon>
        <taxon>Bacteroidota</taxon>
        <taxon>Flavobacteriia</taxon>
        <taxon>Flavobacteriales</taxon>
        <taxon>Flavobacteriaceae</taxon>
        <taxon>Gaetbulibacter</taxon>
    </lineage>
</organism>
<evidence type="ECO:0000259" key="2">
    <source>
        <dbReference type="Pfam" id="PF01757"/>
    </source>
</evidence>
<feature type="transmembrane region" description="Helical" evidence="1">
    <location>
        <begin position="356"/>
        <end position="375"/>
    </location>
</feature>
<keyword evidence="1" id="KW-0472">Membrane</keyword>
<feature type="transmembrane region" description="Helical" evidence="1">
    <location>
        <begin position="329"/>
        <end position="350"/>
    </location>
</feature>
<feature type="transmembrane region" description="Helical" evidence="1">
    <location>
        <begin position="98"/>
        <end position="119"/>
    </location>
</feature>
<feature type="transmembrane region" description="Helical" evidence="1">
    <location>
        <begin position="287"/>
        <end position="309"/>
    </location>
</feature>
<accession>A0ABW7MV10</accession>
<dbReference type="PANTHER" id="PTHR36927">
    <property type="entry name" value="BLR4337 PROTEIN"/>
    <property type="match status" value="1"/>
</dbReference>
<proteinExistence type="predicted"/>
<dbReference type="PANTHER" id="PTHR36927:SF1">
    <property type="entry name" value="MDO-LIKE PROTEIN"/>
    <property type="match status" value="1"/>
</dbReference>
<sequence>MKVKEHKTERLHALDALRAIMMMLGIVLHATITYIGGKPSSGWPLRDPSAENLFLDWLLSTIHNFRMPIFMLIAGFFAALLFYDRSPKKMIINRAKRILYPFLVFIVLLWPLVTVAFSYSNAVFNYSESFNSVIGHMFVNTIWDSFTQLKSFIPKTTMHLWFLYYLILFSAASFALGSLFKNQKKLTHKISTIFDRILLHPILRVLIFPLSTFGILLIMQSSWVNTSTSFIPDFGTFLFYFSFYMIGWVLFRSKHLLPVFLQYDRLFLAIAGGLFTVYFFYSDGLSWQGIALLKSLTVWLFIFGFMGVFMRYLGKHSPLMRYVSDSAYWVYLLHLPLTAFIPGLIGHWPVPSFVKFLIVVFLTSVLCFATYHYFVRTTFIGKFLNGRKYSRKLSEIKEVIPAPKVQPVLDK</sequence>
<evidence type="ECO:0000313" key="4">
    <source>
        <dbReference type="Proteomes" id="UP001610100"/>
    </source>
</evidence>
<dbReference type="InterPro" id="IPR002656">
    <property type="entry name" value="Acyl_transf_3_dom"/>
</dbReference>
<name>A0ABW7MV10_9FLAO</name>
<feature type="transmembrane region" description="Helical" evidence="1">
    <location>
        <begin position="201"/>
        <end position="224"/>
    </location>
</feature>
<keyword evidence="4" id="KW-1185">Reference proteome</keyword>
<feature type="domain" description="Acyltransferase 3" evidence="2">
    <location>
        <begin position="12"/>
        <end position="371"/>
    </location>
</feature>
<dbReference type="InterPro" id="IPR050623">
    <property type="entry name" value="Glucan_succinyl_AcylTrfase"/>
</dbReference>
<feature type="transmembrane region" description="Helical" evidence="1">
    <location>
        <begin position="20"/>
        <end position="37"/>
    </location>
</feature>
<protein>
    <submittedName>
        <fullName evidence="3">Acyltransferase family protein</fullName>
    </submittedName>
</protein>
<dbReference type="Proteomes" id="UP001610100">
    <property type="component" value="Unassembled WGS sequence"/>
</dbReference>
<evidence type="ECO:0000313" key="3">
    <source>
        <dbReference type="EMBL" id="MFH6770665.1"/>
    </source>
</evidence>
<gene>
    <name evidence="3" type="ORF">V8G58_01875</name>
</gene>
<dbReference type="RefSeq" id="WP_344739076.1">
    <property type="nucleotide sequence ID" value="NZ_BAABAY010000001.1"/>
</dbReference>
<feature type="transmembrane region" description="Helical" evidence="1">
    <location>
        <begin position="263"/>
        <end position="281"/>
    </location>
</feature>
<keyword evidence="3" id="KW-0808">Transferase</keyword>
<keyword evidence="1" id="KW-0812">Transmembrane</keyword>
<feature type="transmembrane region" description="Helical" evidence="1">
    <location>
        <begin position="161"/>
        <end position="180"/>
    </location>
</feature>
<evidence type="ECO:0000256" key="1">
    <source>
        <dbReference type="SAM" id="Phobius"/>
    </source>
</evidence>
<keyword evidence="3" id="KW-0012">Acyltransferase</keyword>
<dbReference type="Pfam" id="PF01757">
    <property type="entry name" value="Acyl_transf_3"/>
    <property type="match status" value="1"/>
</dbReference>
<feature type="transmembrane region" description="Helical" evidence="1">
    <location>
        <begin position="57"/>
        <end position="83"/>
    </location>
</feature>
<reference evidence="3 4" key="1">
    <citation type="submission" date="2024-02" db="EMBL/GenBank/DDBJ databases">
        <title>A Gaetbulibacter species isolated from tidal flats and genomic insights of their niches.</title>
        <authorList>
            <person name="Ye Y."/>
        </authorList>
    </citation>
    <scope>NUCLEOTIDE SEQUENCE [LARGE SCALE GENOMIC DNA]</scope>
    <source>
        <strain evidence="3 4">KYW382</strain>
    </source>
</reference>
<dbReference type="EMBL" id="JBAWKB010000001">
    <property type="protein sequence ID" value="MFH6770665.1"/>
    <property type="molecule type" value="Genomic_DNA"/>
</dbReference>
<dbReference type="GO" id="GO:0016746">
    <property type="term" value="F:acyltransferase activity"/>
    <property type="evidence" value="ECO:0007669"/>
    <property type="project" value="UniProtKB-KW"/>
</dbReference>
<keyword evidence="1" id="KW-1133">Transmembrane helix</keyword>
<feature type="transmembrane region" description="Helical" evidence="1">
    <location>
        <begin position="230"/>
        <end position="251"/>
    </location>
</feature>
<comment type="caution">
    <text evidence="3">The sequence shown here is derived from an EMBL/GenBank/DDBJ whole genome shotgun (WGS) entry which is preliminary data.</text>
</comment>